<accession>A0A9P4MWL9</accession>
<evidence type="ECO:0000313" key="4">
    <source>
        <dbReference type="Proteomes" id="UP000799536"/>
    </source>
</evidence>
<feature type="region of interest" description="Disordered" evidence="1">
    <location>
        <begin position="139"/>
        <end position="188"/>
    </location>
</feature>
<feature type="region of interest" description="Disordered" evidence="1">
    <location>
        <begin position="1"/>
        <end position="35"/>
    </location>
</feature>
<dbReference type="InterPro" id="IPR053095">
    <property type="entry name" value="Actin-binding/GATA_Znf"/>
</dbReference>
<dbReference type="OrthoDB" id="4151352at2759"/>
<gene>
    <name evidence="3" type="ORF">GQ43DRAFT_361374</name>
</gene>
<dbReference type="Gene3D" id="1.10.10.60">
    <property type="entry name" value="Homeodomain-like"/>
    <property type="match status" value="1"/>
</dbReference>
<dbReference type="Pfam" id="PF13921">
    <property type="entry name" value="Myb_DNA-bind_6"/>
    <property type="match status" value="1"/>
</dbReference>
<dbReference type="Proteomes" id="UP000799536">
    <property type="component" value="Unassembled WGS sequence"/>
</dbReference>
<comment type="caution">
    <text evidence="3">The sequence shown here is derived from an EMBL/GenBank/DDBJ whole genome shotgun (WGS) entry which is preliminary data.</text>
</comment>
<dbReference type="InterPro" id="IPR001005">
    <property type="entry name" value="SANT/Myb"/>
</dbReference>
<proteinExistence type="predicted"/>
<evidence type="ECO:0000259" key="2">
    <source>
        <dbReference type="PROSITE" id="PS50090"/>
    </source>
</evidence>
<evidence type="ECO:0000313" key="3">
    <source>
        <dbReference type="EMBL" id="KAF2205911.1"/>
    </source>
</evidence>
<dbReference type="PANTHER" id="PTHR23246">
    <property type="entry name" value="NEW-GLUE PROTEIN"/>
    <property type="match status" value="1"/>
</dbReference>
<dbReference type="CDD" id="cd00167">
    <property type="entry name" value="SANT"/>
    <property type="match status" value="1"/>
</dbReference>
<protein>
    <recommendedName>
        <fullName evidence="2">Myb-like domain-containing protein</fullName>
    </recommendedName>
</protein>
<feature type="compositionally biased region" description="Polar residues" evidence="1">
    <location>
        <begin position="176"/>
        <end position="188"/>
    </location>
</feature>
<dbReference type="AlphaFoldDB" id="A0A9P4MWL9"/>
<dbReference type="PROSITE" id="PS50090">
    <property type="entry name" value="MYB_LIKE"/>
    <property type="match status" value="1"/>
</dbReference>
<dbReference type="EMBL" id="ML993848">
    <property type="protein sequence ID" value="KAF2205911.1"/>
    <property type="molecule type" value="Genomic_DNA"/>
</dbReference>
<keyword evidence="4" id="KW-1185">Reference proteome</keyword>
<feature type="domain" description="Myb-like" evidence="2">
    <location>
        <begin position="27"/>
        <end position="77"/>
    </location>
</feature>
<dbReference type="InterPro" id="IPR009057">
    <property type="entry name" value="Homeodomain-like_sf"/>
</dbReference>
<sequence>MPKQVKTAQSHRASMSISATVAAAGGGSTRNNTSWSAKDDETLITARASGYNWNQIAPRYFPSKTPNACRKRHERLMEKRNAEEWDGVRLEDLATAYMEVRKQMWSILADKVGEKWTLVEQKCMEKGYKNLAQAHRSAQRKQGITTHENDDSGYTGSDLEDEIEDRHADALVSPVSYPSSHAQRVPSIQSMLAVQPPTYPSYS</sequence>
<feature type="compositionally biased region" description="Polar residues" evidence="1">
    <location>
        <begin position="1"/>
        <end position="19"/>
    </location>
</feature>
<name>A0A9P4MWL9_9PLEO</name>
<dbReference type="PANTHER" id="PTHR23246:SF13">
    <property type="entry name" value="GH12359P"/>
    <property type="match status" value="1"/>
</dbReference>
<evidence type="ECO:0000256" key="1">
    <source>
        <dbReference type="SAM" id="MobiDB-lite"/>
    </source>
</evidence>
<reference evidence="3" key="1">
    <citation type="journal article" date="2020" name="Stud. Mycol.">
        <title>101 Dothideomycetes genomes: a test case for predicting lifestyles and emergence of pathogens.</title>
        <authorList>
            <person name="Haridas S."/>
            <person name="Albert R."/>
            <person name="Binder M."/>
            <person name="Bloem J."/>
            <person name="Labutti K."/>
            <person name="Salamov A."/>
            <person name="Andreopoulos B."/>
            <person name="Baker S."/>
            <person name="Barry K."/>
            <person name="Bills G."/>
            <person name="Bluhm B."/>
            <person name="Cannon C."/>
            <person name="Castanera R."/>
            <person name="Culley D."/>
            <person name="Daum C."/>
            <person name="Ezra D."/>
            <person name="Gonzalez J."/>
            <person name="Henrissat B."/>
            <person name="Kuo A."/>
            <person name="Liang C."/>
            <person name="Lipzen A."/>
            <person name="Lutzoni F."/>
            <person name="Magnuson J."/>
            <person name="Mondo S."/>
            <person name="Nolan M."/>
            <person name="Ohm R."/>
            <person name="Pangilinan J."/>
            <person name="Park H.-J."/>
            <person name="Ramirez L."/>
            <person name="Alfaro M."/>
            <person name="Sun H."/>
            <person name="Tritt A."/>
            <person name="Yoshinaga Y."/>
            <person name="Zwiers L.-H."/>
            <person name="Turgeon B."/>
            <person name="Goodwin S."/>
            <person name="Spatafora J."/>
            <person name="Crous P."/>
            <person name="Grigoriev I."/>
        </authorList>
    </citation>
    <scope>NUCLEOTIDE SEQUENCE</scope>
    <source>
        <strain evidence="3">ATCC 74209</strain>
    </source>
</reference>
<dbReference type="SUPFAM" id="SSF46689">
    <property type="entry name" value="Homeodomain-like"/>
    <property type="match status" value="1"/>
</dbReference>
<organism evidence="3 4">
    <name type="scientific">Delitschia confertaspora ATCC 74209</name>
    <dbReference type="NCBI Taxonomy" id="1513339"/>
    <lineage>
        <taxon>Eukaryota</taxon>
        <taxon>Fungi</taxon>
        <taxon>Dikarya</taxon>
        <taxon>Ascomycota</taxon>
        <taxon>Pezizomycotina</taxon>
        <taxon>Dothideomycetes</taxon>
        <taxon>Pleosporomycetidae</taxon>
        <taxon>Pleosporales</taxon>
        <taxon>Delitschiaceae</taxon>
        <taxon>Delitschia</taxon>
    </lineage>
</organism>